<sequence length="603" mass="67509">MNLQRFKERSRLFYRSYRLIFQSMPAAAALLLLLMVLQGSLPAVVTYLSKITLDVLLHLSDQSSAQIMQVMVFWGASVLLGQILEPWSSYLIAHMNEHTTAFINRKLVQKANGFQGLEPFENALFYQDLEVLNKLSSHKPLNLLVATIHWVRLLTTILGLLLLVGALVWWMPLLLVACSLPGVFKNNALRASGWKGLLSVRKEALEINYFRSLLTQENSAREIRIYGLGQHFENRLMGAFATLQQVMGKERLKLARDPIFTLLLSAAAAIFSFGYVLQMAVQKKVSAGSLVIVVQALSQLQNLLDDFTLYCSLLTEHILYFEKLFHFMDHEEPLRVPVQPQPVPEVMKEGIHFDRVGFSYPDGRTVLKDVTFSIRPGETIALVGENGAGKSTLIKLLCRFHDPTSGSITVDGTDLKQLDLQAWRGRMGAVFQDFVKYHLTVQENIMLGDLGCTDEEMARKAAENSGLKTEILPSGMHTLLGKSFGGTELSGGQWQKLAIARAFFRNPDLLILDEPTAAIDPRAEHDLYEQFARLADGKTVVLVTHRLASVQMADRILVLKEGQLIEQGTHEELLALGGEYATMFRLQARAYQFASEMEEAIGA</sequence>
<organism evidence="12 13">
    <name type="scientific">Deinococcus cellulosilyticus (strain DSM 18568 / NBRC 106333 / KACC 11606 / 5516J-15)</name>
    <dbReference type="NCBI Taxonomy" id="1223518"/>
    <lineage>
        <taxon>Bacteria</taxon>
        <taxon>Thermotogati</taxon>
        <taxon>Deinococcota</taxon>
        <taxon>Deinococci</taxon>
        <taxon>Deinococcales</taxon>
        <taxon>Deinococcaceae</taxon>
        <taxon>Deinococcus</taxon>
    </lineage>
</organism>
<evidence type="ECO:0000256" key="2">
    <source>
        <dbReference type="ARBA" id="ARBA00022448"/>
    </source>
</evidence>
<dbReference type="Gene3D" id="3.40.50.300">
    <property type="entry name" value="P-loop containing nucleotide triphosphate hydrolases"/>
    <property type="match status" value="1"/>
</dbReference>
<keyword evidence="4 9" id="KW-0812">Transmembrane</keyword>
<dbReference type="RefSeq" id="WP_146882138.1">
    <property type="nucleotide sequence ID" value="NZ_BJXB01000002.1"/>
</dbReference>
<comment type="subcellular location">
    <subcellularLocation>
        <location evidence="1">Cell membrane</location>
        <topology evidence="1">Multi-pass membrane protein</topology>
    </subcellularLocation>
</comment>
<dbReference type="FunFam" id="3.40.50.300:FF:000221">
    <property type="entry name" value="Multidrug ABC transporter ATP-binding protein"/>
    <property type="match status" value="1"/>
</dbReference>
<gene>
    <name evidence="12" type="ORF">DC3_05840</name>
</gene>
<reference evidence="12 13" key="1">
    <citation type="submission" date="2019-07" db="EMBL/GenBank/DDBJ databases">
        <title>Whole genome shotgun sequence of Deinococcus cellulosilyticus NBRC 106333.</title>
        <authorList>
            <person name="Hosoyama A."/>
            <person name="Uohara A."/>
            <person name="Ohji S."/>
            <person name="Ichikawa N."/>
        </authorList>
    </citation>
    <scope>NUCLEOTIDE SEQUENCE [LARGE SCALE GENOMIC DNA]</scope>
    <source>
        <strain evidence="12 13">NBRC 106333</strain>
    </source>
</reference>
<evidence type="ECO:0000256" key="6">
    <source>
        <dbReference type="ARBA" id="ARBA00022840"/>
    </source>
</evidence>
<accession>A0A511MWJ9</accession>
<keyword evidence="7 9" id="KW-1133">Transmembrane helix</keyword>
<dbReference type="InterPro" id="IPR011527">
    <property type="entry name" value="ABC1_TM_dom"/>
</dbReference>
<feature type="domain" description="ABC transporter" evidence="10">
    <location>
        <begin position="351"/>
        <end position="586"/>
    </location>
</feature>
<dbReference type="PANTHER" id="PTHR24221">
    <property type="entry name" value="ATP-BINDING CASSETTE SUB-FAMILY B"/>
    <property type="match status" value="1"/>
</dbReference>
<dbReference type="InterPro" id="IPR003439">
    <property type="entry name" value="ABC_transporter-like_ATP-bd"/>
</dbReference>
<dbReference type="GO" id="GO:0034040">
    <property type="term" value="F:ATPase-coupled lipid transmembrane transporter activity"/>
    <property type="evidence" value="ECO:0007669"/>
    <property type="project" value="TreeGrafter"/>
</dbReference>
<keyword evidence="3" id="KW-1003">Cell membrane</keyword>
<dbReference type="GO" id="GO:0140359">
    <property type="term" value="F:ABC-type transporter activity"/>
    <property type="evidence" value="ECO:0007669"/>
    <property type="project" value="InterPro"/>
</dbReference>
<feature type="transmembrane region" description="Helical" evidence="9">
    <location>
        <begin position="141"/>
        <end position="161"/>
    </location>
</feature>
<dbReference type="Proteomes" id="UP000321306">
    <property type="component" value="Unassembled WGS sequence"/>
</dbReference>
<protein>
    <submittedName>
        <fullName evidence="12">ABC transporter ATP-binding protein</fullName>
    </submittedName>
</protein>
<keyword evidence="6 12" id="KW-0067">ATP-binding</keyword>
<evidence type="ECO:0000256" key="3">
    <source>
        <dbReference type="ARBA" id="ARBA00022475"/>
    </source>
</evidence>
<keyword evidence="2" id="KW-0813">Transport</keyword>
<evidence type="ECO:0000256" key="7">
    <source>
        <dbReference type="ARBA" id="ARBA00022989"/>
    </source>
</evidence>
<dbReference type="InterPro" id="IPR027417">
    <property type="entry name" value="P-loop_NTPase"/>
</dbReference>
<dbReference type="GO" id="GO:0005886">
    <property type="term" value="C:plasma membrane"/>
    <property type="evidence" value="ECO:0007669"/>
    <property type="project" value="UniProtKB-SubCell"/>
</dbReference>
<dbReference type="PROSITE" id="PS00211">
    <property type="entry name" value="ABC_TRANSPORTER_1"/>
    <property type="match status" value="1"/>
</dbReference>
<feature type="domain" description="ABC transmembrane type-1" evidence="11">
    <location>
        <begin position="29"/>
        <end position="316"/>
    </location>
</feature>
<dbReference type="InterPro" id="IPR036640">
    <property type="entry name" value="ABC1_TM_sf"/>
</dbReference>
<comment type="caution">
    <text evidence="12">The sequence shown here is derived from an EMBL/GenBank/DDBJ whole genome shotgun (WGS) entry which is preliminary data.</text>
</comment>
<evidence type="ECO:0000259" key="11">
    <source>
        <dbReference type="PROSITE" id="PS50929"/>
    </source>
</evidence>
<evidence type="ECO:0000256" key="1">
    <source>
        <dbReference type="ARBA" id="ARBA00004651"/>
    </source>
</evidence>
<proteinExistence type="predicted"/>
<dbReference type="InterPro" id="IPR003593">
    <property type="entry name" value="AAA+_ATPase"/>
</dbReference>
<evidence type="ECO:0000256" key="5">
    <source>
        <dbReference type="ARBA" id="ARBA00022741"/>
    </source>
</evidence>
<dbReference type="SUPFAM" id="SSF52540">
    <property type="entry name" value="P-loop containing nucleoside triphosphate hydrolases"/>
    <property type="match status" value="1"/>
</dbReference>
<dbReference type="Pfam" id="PF00005">
    <property type="entry name" value="ABC_tran"/>
    <property type="match status" value="1"/>
</dbReference>
<dbReference type="OrthoDB" id="9769895at2"/>
<dbReference type="EMBL" id="BJXB01000002">
    <property type="protein sequence ID" value="GEM44949.1"/>
    <property type="molecule type" value="Genomic_DNA"/>
</dbReference>
<evidence type="ECO:0000256" key="9">
    <source>
        <dbReference type="SAM" id="Phobius"/>
    </source>
</evidence>
<dbReference type="InterPro" id="IPR017871">
    <property type="entry name" value="ABC_transporter-like_CS"/>
</dbReference>
<dbReference type="SMART" id="SM00382">
    <property type="entry name" value="AAA"/>
    <property type="match status" value="1"/>
</dbReference>
<evidence type="ECO:0000313" key="13">
    <source>
        <dbReference type="Proteomes" id="UP000321306"/>
    </source>
</evidence>
<evidence type="ECO:0000256" key="8">
    <source>
        <dbReference type="ARBA" id="ARBA00023136"/>
    </source>
</evidence>
<evidence type="ECO:0000259" key="10">
    <source>
        <dbReference type="PROSITE" id="PS50893"/>
    </source>
</evidence>
<name>A0A511MWJ9_DEIC1</name>
<feature type="transmembrane region" description="Helical" evidence="9">
    <location>
        <begin position="259"/>
        <end position="277"/>
    </location>
</feature>
<dbReference type="SUPFAM" id="SSF90123">
    <property type="entry name" value="ABC transporter transmembrane region"/>
    <property type="match status" value="1"/>
</dbReference>
<dbReference type="AlphaFoldDB" id="A0A511MWJ9"/>
<keyword evidence="13" id="KW-1185">Reference proteome</keyword>
<dbReference type="GO" id="GO:0005524">
    <property type="term" value="F:ATP binding"/>
    <property type="evidence" value="ECO:0007669"/>
    <property type="project" value="UniProtKB-KW"/>
</dbReference>
<dbReference type="InterPro" id="IPR039421">
    <property type="entry name" value="Type_1_exporter"/>
</dbReference>
<dbReference type="PROSITE" id="PS50929">
    <property type="entry name" value="ABC_TM1F"/>
    <property type="match status" value="1"/>
</dbReference>
<dbReference type="PROSITE" id="PS50893">
    <property type="entry name" value="ABC_TRANSPORTER_2"/>
    <property type="match status" value="1"/>
</dbReference>
<evidence type="ECO:0000256" key="4">
    <source>
        <dbReference type="ARBA" id="ARBA00022692"/>
    </source>
</evidence>
<evidence type="ECO:0000313" key="12">
    <source>
        <dbReference type="EMBL" id="GEM44949.1"/>
    </source>
</evidence>
<dbReference type="Gene3D" id="1.20.1560.10">
    <property type="entry name" value="ABC transporter type 1, transmembrane domain"/>
    <property type="match status" value="1"/>
</dbReference>
<keyword evidence="5" id="KW-0547">Nucleotide-binding</keyword>
<dbReference type="GO" id="GO:0016887">
    <property type="term" value="F:ATP hydrolysis activity"/>
    <property type="evidence" value="ECO:0007669"/>
    <property type="project" value="InterPro"/>
</dbReference>
<dbReference type="PANTHER" id="PTHR24221:SF654">
    <property type="entry name" value="ATP-BINDING CASSETTE SUB-FAMILY B MEMBER 6"/>
    <property type="match status" value="1"/>
</dbReference>
<keyword evidence="8 9" id="KW-0472">Membrane</keyword>